<gene>
    <name evidence="2" type="ORF">ACFPCY_34070</name>
</gene>
<organism evidence="2 3">
    <name type="scientific">Actinomadura gamaensis</name>
    <dbReference type="NCBI Taxonomy" id="1763541"/>
    <lineage>
        <taxon>Bacteria</taxon>
        <taxon>Bacillati</taxon>
        <taxon>Actinomycetota</taxon>
        <taxon>Actinomycetes</taxon>
        <taxon>Streptosporangiales</taxon>
        <taxon>Thermomonosporaceae</taxon>
        <taxon>Actinomadura</taxon>
    </lineage>
</organism>
<feature type="region of interest" description="Disordered" evidence="1">
    <location>
        <begin position="28"/>
        <end position="47"/>
    </location>
</feature>
<proteinExistence type="predicted"/>
<evidence type="ECO:0000256" key="1">
    <source>
        <dbReference type="SAM" id="MobiDB-lite"/>
    </source>
</evidence>
<dbReference type="Proteomes" id="UP001595872">
    <property type="component" value="Unassembled WGS sequence"/>
</dbReference>
<accession>A0ABV9UAJ4</accession>
<evidence type="ECO:0000313" key="3">
    <source>
        <dbReference type="Proteomes" id="UP001595872"/>
    </source>
</evidence>
<evidence type="ECO:0000313" key="2">
    <source>
        <dbReference type="EMBL" id="MFC4912370.1"/>
    </source>
</evidence>
<dbReference type="InterPro" id="IPR029787">
    <property type="entry name" value="Nucleotide_cyclase"/>
</dbReference>
<reference evidence="3" key="1">
    <citation type="journal article" date="2019" name="Int. J. Syst. Evol. Microbiol.">
        <title>The Global Catalogue of Microorganisms (GCM) 10K type strain sequencing project: providing services to taxonomists for standard genome sequencing and annotation.</title>
        <authorList>
            <consortium name="The Broad Institute Genomics Platform"/>
            <consortium name="The Broad Institute Genome Sequencing Center for Infectious Disease"/>
            <person name="Wu L."/>
            <person name="Ma J."/>
        </authorList>
    </citation>
    <scope>NUCLEOTIDE SEQUENCE [LARGE SCALE GENOMIC DNA]</scope>
    <source>
        <strain evidence="3">KLKA75</strain>
    </source>
</reference>
<protein>
    <submittedName>
        <fullName evidence="2">Uncharacterized protein</fullName>
    </submittedName>
</protein>
<feature type="region of interest" description="Disordered" evidence="1">
    <location>
        <begin position="57"/>
        <end position="101"/>
    </location>
</feature>
<dbReference type="Gene3D" id="3.30.70.1230">
    <property type="entry name" value="Nucleotide cyclase"/>
    <property type="match status" value="1"/>
</dbReference>
<sequence length="360" mass="37824">MSTQPADREAIRTRLSARAPIQAAASGPALGTLFPPPAPAPEFAAHPATDVLASAPEAPASHGASSVTAPVTAPPSDAAAPVTAPPSGVTGPVAAPPSGVTASVSAPPSEVTAPVARPASAIGAQYASDVVAPGPNPAIGGWAAYRTADPTTAGFAGNVTRVYTTMIAVDIVAFTDRRRDEEIRRHLRHRLYEQLREAFAMTLLPWDACYREDRGDGALVIVPPDVPPHLLLDPLAHHLLAMLRRGNRFASEPARMRLRLASHSGHVETDDHGVVGAAVNHLFRLVDAPLFREAATGSSAELSMIVSQRLYEEVLASRSILFPELYRQVEISCKETTARGWIWLSPGACPCGVEDGPAQA</sequence>
<keyword evidence="3" id="KW-1185">Reference proteome</keyword>
<comment type="caution">
    <text evidence="2">The sequence shown here is derived from an EMBL/GenBank/DDBJ whole genome shotgun (WGS) entry which is preliminary data.</text>
</comment>
<name>A0ABV9UAJ4_9ACTN</name>
<dbReference type="RefSeq" id="WP_378262215.1">
    <property type="nucleotide sequence ID" value="NZ_JBHSIT010000012.1"/>
</dbReference>
<dbReference type="EMBL" id="JBHSIT010000012">
    <property type="protein sequence ID" value="MFC4912370.1"/>
    <property type="molecule type" value="Genomic_DNA"/>
</dbReference>